<evidence type="ECO:0000256" key="1">
    <source>
        <dbReference type="SAM" id="SignalP"/>
    </source>
</evidence>
<dbReference type="AlphaFoldDB" id="A0A9P1IY13"/>
<evidence type="ECO:0000313" key="4">
    <source>
        <dbReference type="Proteomes" id="UP001152747"/>
    </source>
</evidence>
<protein>
    <recommendedName>
        <fullName evidence="2">WAP domain-containing protein</fullName>
    </recommendedName>
</protein>
<name>A0A9P1IY13_9PELO</name>
<sequence>MKLDLFFLLLFLQICDIFSNSSPRTRKLCLYLKAIKRTTVECSGNLIEITEEKESSSMSPLARIIANIEKRNEKYRKAKQCTEKYKDGFKDCRADSSCFSGFSCENTKQSRCCMEENVFQNSESTKTCPTINQMNYFCAKKSSKKCQNDSDCLFSGIQKCCYTGCGFNVCVVARGNFAKNGMNH</sequence>
<dbReference type="GO" id="GO:0005576">
    <property type="term" value="C:extracellular region"/>
    <property type="evidence" value="ECO:0007669"/>
    <property type="project" value="InterPro"/>
</dbReference>
<organism evidence="3 4">
    <name type="scientific">Caenorhabditis angaria</name>
    <dbReference type="NCBI Taxonomy" id="860376"/>
    <lineage>
        <taxon>Eukaryota</taxon>
        <taxon>Metazoa</taxon>
        <taxon>Ecdysozoa</taxon>
        <taxon>Nematoda</taxon>
        <taxon>Chromadorea</taxon>
        <taxon>Rhabditida</taxon>
        <taxon>Rhabditina</taxon>
        <taxon>Rhabditomorpha</taxon>
        <taxon>Rhabditoidea</taxon>
        <taxon>Rhabditidae</taxon>
        <taxon>Peloderinae</taxon>
        <taxon>Caenorhabditis</taxon>
    </lineage>
</organism>
<reference evidence="3" key="1">
    <citation type="submission" date="2022-11" db="EMBL/GenBank/DDBJ databases">
        <authorList>
            <person name="Kikuchi T."/>
        </authorList>
    </citation>
    <scope>NUCLEOTIDE SEQUENCE</scope>
    <source>
        <strain evidence="3">PS1010</strain>
    </source>
</reference>
<feature type="signal peptide" evidence="1">
    <location>
        <begin position="1"/>
        <end position="19"/>
    </location>
</feature>
<dbReference type="PANTHER" id="PTHR36938">
    <property type="entry name" value="PROTEIN CBG26935"/>
    <property type="match status" value="1"/>
</dbReference>
<feature type="chain" id="PRO_5040263474" description="WAP domain-containing protein" evidence="1">
    <location>
        <begin position="20"/>
        <end position="184"/>
    </location>
</feature>
<dbReference type="InterPro" id="IPR036645">
    <property type="entry name" value="Elafin-like_sf"/>
</dbReference>
<dbReference type="OrthoDB" id="5821425at2759"/>
<accession>A0A9P1IY13</accession>
<dbReference type="EMBL" id="CANHGI010000005">
    <property type="protein sequence ID" value="CAI5452227.1"/>
    <property type="molecule type" value="Genomic_DNA"/>
</dbReference>
<keyword evidence="4" id="KW-1185">Reference proteome</keyword>
<dbReference type="InterPro" id="IPR008197">
    <property type="entry name" value="WAP_dom"/>
</dbReference>
<dbReference type="PROSITE" id="PS51390">
    <property type="entry name" value="WAP"/>
    <property type="match status" value="1"/>
</dbReference>
<evidence type="ECO:0000313" key="3">
    <source>
        <dbReference type="EMBL" id="CAI5452227.1"/>
    </source>
</evidence>
<dbReference type="GO" id="GO:0030414">
    <property type="term" value="F:peptidase inhibitor activity"/>
    <property type="evidence" value="ECO:0007669"/>
    <property type="project" value="InterPro"/>
</dbReference>
<dbReference type="PANTHER" id="PTHR36938:SF3">
    <property type="entry name" value="WAP DOMAIN-CONTAINING PROTEIN"/>
    <property type="match status" value="1"/>
</dbReference>
<dbReference type="Proteomes" id="UP001152747">
    <property type="component" value="Unassembled WGS sequence"/>
</dbReference>
<evidence type="ECO:0000259" key="2">
    <source>
        <dbReference type="PROSITE" id="PS51390"/>
    </source>
</evidence>
<dbReference type="Pfam" id="PF00095">
    <property type="entry name" value="WAP"/>
    <property type="match status" value="1"/>
</dbReference>
<comment type="caution">
    <text evidence="3">The sequence shown here is derived from an EMBL/GenBank/DDBJ whole genome shotgun (WGS) entry which is preliminary data.</text>
</comment>
<feature type="domain" description="WAP" evidence="2">
    <location>
        <begin position="121"/>
        <end position="174"/>
    </location>
</feature>
<dbReference type="Gene3D" id="4.10.75.10">
    <property type="entry name" value="Elafin-like"/>
    <property type="match status" value="1"/>
</dbReference>
<gene>
    <name evidence="3" type="ORF">CAMP_LOCUS14864</name>
</gene>
<proteinExistence type="predicted"/>
<keyword evidence="1" id="KW-0732">Signal</keyword>